<dbReference type="RefSeq" id="WP_282761521.1">
    <property type="nucleotide sequence ID" value="NZ_JASCTH010000011.1"/>
</dbReference>
<evidence type="ECO:0000313" key="2">
    <source>
        <dbReference type="Proteomes" id="UP001241758"/>
    </source>
</evidence>
<protein>
    <submittedName>
        <fullName evidence="1">Uncharacterized protein</fullName>
    </submittedName>
</protein>
<comment type="caution">
    <text evidence="1">The sequence shown here is derived from an EMBL/GenBank/DDBJ whole genome shotgun (WGS) entry which is preliminary data.</text>
</comment>
<dbReference type="EMBL" id="JASCTH010000011">
    <property type="protein sequence ID" value="MDI6100704.1"/>
    <property type="molecule type" value="Genomic_DNA"/>
</dbReference>
<accession>A0ABT6WLV4</accession>
<evidence type="ECO:0000313" key="1">
    <source>
        <dbReference type="EMBL" id="MDI6100704.1"/>
    </source>
</evidence>
<reference evidence="1 2" key="1">
    <citation type="submission" date="2023-05" db="EMBL/GenBank/DDBJ databases">
        <title>Actinoplanes sp. NEAU-A12 genome sequencing.</title>
        <authorList>
            <person name="Wang Z.-S."/>
        </authorList>
    </citation>
    <scope>NUCLEOTIDE SEQUENCE [LARGE SCALE GENOMIC DNA]</scope>
    <source>
        <strain evidence="1 2">NEAU-A12</strain>
    </source>
</reference>
<proteinExistence type="predicted"/>
<keyword evidence="2" id="KW-1185">Reference proteome</keyword>
<name>A0ABT6WLV4_9ACTN</name>
<gene>
    <name evidence="1" type="ORF">QLQ12_19015</name>
</gene>
<organism evidence="1 2">
    <name type="scientific">Actinoplanes sandaracinus</name>
    <dbReference type="NCBI Taxonomy" id="3045177"/>
    <lineage>
        <taxon>Bacteria</taxon>
        <taxon>Bacillati</taxon>
        <taxon>Actinomycetota</taxon>
        <taxon>Actinomycetes</taxon>
        <taxon>Micromonosporales</taxon>
        <taxon>Micromonosporaceae</taxon>
        <taxon>Actinoplanes</taxon>
    </lineage>
</organism>
<dbReference type="Proteomes" id="UP001241758">
    <property type="component" value="Unassembled WGS sequence"/>
</dbReference>
<sequence>MYDPEQLLAGFQSMSMLAGLVERGGRPAAVSPTIPLRAGEKQYGWFPVDVTGAGRRLAVITSHRLILGADEYPLRTVTRLRPRPDDWALTVDVGGRRTVEIAGPWVPWLGVVLCAELHGAAWPPGYAPVIPAPRRRPRALETVQ</sequence>